<dbReference type="GO" id="GO:0016020">
    <property type="term" value="C:membrane"/>
    <property type="evidence" value="ECO:0007669"/>
    <property type="project" value="TreeGrafter"/>
</dbReference>
<accession>A0A1M7YLS3</accession>
<dbReference type="STRING" id="1121345.SAMN02745217_04153"/>
<evidence type="ECO:0000256" key="2">
    <source>
        <dbReference type="ARBA" id="ARBA00006285"/>
    </source>
</evidence>
<organism evidence="9 10">
    <name type="scientific">Anaerocolumna xylanovorans DSM 12503</name>
    <dbReference type="NCBI Taxonomy" id="1121345"/>
    <lineage>
        <taxon>Bacteria</taxon>
        <taxon>Bacillati</taxon>
        <taxon>Bacillota</taxon>
        <taxon>Clostridia</taxon>
        <taxon>Lachnospirales</taxon>
        <taxon>Lachnospiraceae</taxon>
        <taxon>Anaerocolumna</taxon>
    </lineage>
</organism>
<dbReference type="SUPFAM" id="SSF51445">
    <property type="entry name" value="(Trans)glycosidases"/>
    <property type="match status" value="1"/>
</dbReference>
<dbReference type="GO" id="GO:0030203">
    <property type="term" value="P:glycosaminoglycan metabolic process"/>
    <property type="evidence" value="ECO:0007669"/>
    <property type="project" value="TreeGrafter"/>
</dbReference>
<dbReference type="InterPro" id="IPR025705">
    <property type="entry name" value="Beta_hexosaminidase_sua/sub"/>
</dbReference>
<dbReference type="InterPro" id="IPR015883">
    <property type="entry name" value="Glyco_hydro_20_cat"/>
</dbReference>
<dbReference type="GO" id="GO:0005975">
    <property type="term" value="P:carbohydrate metabolic process"/>
    <property type="evidence" value="ECO:0007669"/>
    <property type="project" value="InterPro"/>
</dbReference>
<dbReference type="SUPFAM" id="SSF55545">
    <property type="entry name" value="beta-N-acetylhexosaminidase-like domain"/>
    <property type="match status" value="1"/>
</dbReference>
<dbReference type="Gene3D" id="3.20.20.80">
    <property type="entry name" value="Glycosidases"/>
    <property type="match status" value="1"/>
</dbReference>
<feature type="domain" description="Beta-hexosaminidase bacterial type N-terminal" evidence="8">
    <location>
        <begin position="6"/>
        <end position="130"/>
    </location>
</feature>
<dbReference type="Pfam" id="PF02838">
    <property type="entry name" value="Glyco_hydro_20b"/>
    <property type="match status" value="1"/>
</dbReference>
<feature type="active site" description="Proton donor" evidence="6">
    <location>
        <position position="287"/>
    </location>
</feature>
<dbReference type="PRINTS" id="PR00738">
    <property type="entry name" value="GLHYDRLASE20"/>
</dbReference>
<evidence type="ECO:0000256" key="4">
    <source>
        <dbReference type="ARBA" id="ARBA00022801"/>
    </source>
</evidence>
<comment type="similarity">
    <text evidence="2">Belongs to the glycosyl hydrolase 20 family.</text>
</comment>
<dbReference type="RefSeq" id="WP_175562121.1">
    <property type="nucleotide sequence ID" value="NZ_FRFD01000014.1"/>
</dbReference>
<evidence type="ECO:0000256" key="6">
    <source>
        <dbReference type="PIRSR" id="PIRSR625705-1"/>
    </source>
</evidence>
<dbReference type="InterPro" id="IPR017853">
    <property type="entry name" value="GH"/>
</dbReference>
<evidence type="ECO:0000256" key="3">
    <source>
        <dbReference type="ARBA" id="ARBA00012663"/>
    </source>
</evidence>
<dbReference type="CDD" id="cd06565">
    <property type="entry name" value="GH20_GcnA-like"/>
    <property type="match status" value="1"/>
</dbReference>
<comment type="catalytic activity">
    <reaction evidence="1">
        <text>Hydrolysis of terminal non-reducing N-acetyl-D-hexosamine residues in N-acetyl-beta-D-hexosaminides.</text>
        <dbReference type="EC" id="3.2.1.52"/>
    </reaction>
</comment>
<dbReference type="GO" id="GO:0004563">
    <property type="term" value="F:beta-N-acetylhexosaminidase activity"/>
    <property type="evidence" value="ECO:0007669"/>
    <property type="project" value="UniProtKB-EC"/>
</dbReference>
<evidence type="ECO:0000259" key="7">
    <source>
        <dbReference type="Pfam" id="PF00728"/>
    </source>
</evidence>
<keyword evidence="10" id="KW-1185">Reference proteome</keyword>
<sequence length="624" mass="72314">MGIYMIIIPKPQQIAVFHERHYAVKYETKILLPQKATNRELNHAKLLKSKIEEILGFSLPILKGPHTKEGSILLEVADGLKEEEYVLEIKEEGILIKGGSHKGLLYGVQTLSQILYSEGAVLTCLTIKDYPDIKARGYYFDVTRGRIPTLASLKKLADKMSYYKLNQLQLYVEHSYLFTGLSEVWRDDTPLTAEEIMEFDEYCSNLNIELIPSLASFGHLHKLLSTASYHELCELEGSYGARFSLQDRMQHHTLDATNDKSIALIRRLLEEFMVLFRTDKFNICADETFDLGNGKSREAAKALGKDKVYINFLNKLCDIIIEHGRVPMFWGDIILQKTENVKELPKEAICLNWDYNTNVCEENIKKLQESGARQYLCPGVQGWMRFINRLDWAYENISKMCEYVHKYQAEGLLITDWGDYGHINHPEFSVPAMIYGAAFSWNQAIDEYEEINRQISLLEFGDASGNFAEITAEMEKQDIFTWGYAVEWKEKMEREGNVKEKCEWIFELPAADIPKANDRLKELVQEMYLTVKNLDTPKRKIAKAYLVAAKGIGLFNEIFAVIARDYYKKDMPGKSQPWELAEKIECWFYDYKEIWRSYGKEAELYRISEVVFWYCDFLRALAKA</sequence>
<dbReference type="InterPro" id="IPR029018">
    <property type="entry name" value="Hex-like_dom2"/>
</dbReference>
<evidence type="ECO:0000313" key="10">
    <source>
        <dbReference type="Proteomes" id="UP000184612"/>
    </source>
</evidence>
<proteinExistence type="inferred from homology"/>
<gene>
    <name evidence="9" type="ORF">SAMN02745217_04153</name>
</gene>
<dbReference type="Proteomes" id="UP000184612">
    <property type="component" value="Unassembled WGS sequence"/>
</dbReference>
<dbReference type="AlphaFoldDB" id="A0A1M7YLS3"/>
<reference evidence="9 10" key="1">
    <citation type="submission" date="2016-12" db="EMBL/GenBank/DDBJ databases">
        <authorList>
            <person name="Song W.-J."/>
            <person name="Kurnit D.M."/>
        </authorList>
    </citation>
    <scope>NUCLEOTIDE SEQUENCE [LARGE SCALE GENOMIC DNA]</scope>
    <source>
        <strain evidence="9 10">DSM 12503</strain>
    </source>
</reference>
<evidence type="ECO:0000313" key="9">
    <source>
        <dbReference type="EMBL" id="SHO53541.1"/>
    </source>
</evidence>
<keyword evidence="5" id="KW-0326">Glycosidase</keyword>
<feature type="domain" description="Glycoside hydrolase family 20 catalytic" evidence="7">
    <location>
        <begin position="136"/>
        <end position="407"/>
    </location>
</feature>
<dbReference type="Gene3D" id="3.30.379.10">
    <property type="entry name" value="Chitobiase/beta-hexosaminidase domain 2-like"/>
    <property type="match status" value="1"/>
</dbReference>
<protein>
    <recommendedName>
        <fullName evidence="3">beta-N-acetylhexosaminidase</fullName>
        <ecNumber evidence="3">3.2.1.52</ecNumber>
    </recommendedName>
</protein>
<dbReference type="EMBL" id="FRFD01000014">
    <property type="protein sequence ID" value="SHO53541.1"/>
    <property type="molecule type" value="Genomic_DNA"/>
</dbReference>
<evidence type="ECO:0000256" key="1">
    <source>
        <dbReference type="ARBA" id="ARBA00001231"/>
    </source>
</evidence>
<evidence type="ECO:0000256" key="5">
    <source>
        <dbReference type="ARBA" id="ARBA00023295"/>
    </source>
</evidence>
<name>A0A1M7YLS3_9FIRM</name>
<dbReference type="InterPro" id="IPR015882">
    <property type="entry name" value="HEX_bac_N"/>
</dbReference>
<evidence type="ECO:0000259" key="8">
    <source>
        <dbReference type="Pfam" id="PF02838"/>
    </source>
</evidence>
<dbReference type="PANTHER" id="PTHR22600">
    <property type="entry name" value="BETA-HEXOSAMINIDASE"/>
    <property type="match status" value="1"/>
</dbReference>
<dbReference type="Pfam" id="PF00728">
    <property type="entry name" value="Glyco_hydro_20"/>
    <property type="match status" value="1"/>
</dbReference>
<dbReference type="EC" id="3.2.1.52" evidence="3"/>
<dbReference type="PANTHER" id="PTHR22600:SF57">
    <property type="entry name" value="BETA-N-ACETYLHEXOSAMINIDASE"/>
    <property type="match status" value="1"/>
</dbReference>
<keyword evidence="4 9" id="KW-0378">Hydrolase</keyword>